<evidence type="ECO:0000313" key="2">
    <source>
        <dbReference type="EMBL" id="GBM13320.1"/>
    </source>
</evidence>
<organism evidence="2 3">
    <name type="scientific">Araneus ventricosus</name>
    <name type="common">Orbweaver spider</name>
    <name type="synonym">Epeira ventricosa</name>
    <dbReference type="NCBI Taxonomy" id="182803"/>
    <lineage>
        <taxon>Eukaryota</taxon>
        <taxon>Metazoa</taxon>
        <taxon>Ecdysozoa</taxon>
        <taxon>Arthropoda</taxon>
        <taxon>Chelicerata</taxon>
        <taxon>Arachnida</taxon>
        <taxon>Araneae</taxon>
        <taxon>Araneomorphae</taxon>
        <taxon>Entelegynae</taxon>
        <taxon>Araneoidea</taxon>
        <taxon>Araneidae</taxon>
        <taxon>Araneus</taxon>
    </lineage>
</organism>
<dbReference type="Proteomes" id="UP000499080">
    <property type="component" value="Unassembled WGS sequence"/>
</dbReference>
<feature type="compositionally biased region" description="Basic residues" evidence="1">
    <location>
        <begin position="115"/>
        <end position="125"/>
    </location>
</feature>
<protein>
    <submittedName>
        <fullName evidence="2">Uncharacterized protein</fullName>
    </submittedName>
</protein>
<gene>
    <name evidence="2" type="ORF">AVEN_226301_1</name>
</gene>
<dbReference type="EMBL" id="BGPR01000325">
    <property type="protein sequence ID" value="GBM13320.1"/>
    <property type="molecule type" value="Genomic_DNA"/>
</dbReference>
<evidence type="ECO:0000313" key="3">
    <source>
        <dbReference type="Proteomes" id="UP000499080"/>
    </source>
</evidence>
<accession>A0A4Y2D9D9</accession>
<name>A0A4Y2D9D9_ARAVE</name>
<keyword evidence="3" id="KW-1185">Reference proteome</keyword>
<proteinExistence type="predicted"/>
<feature type="region of interest" description="Disordered" evidence="1">
    <location>
        <begin position="112"/>
        <end position="133"/>
    </location>
</feature>
<evidence type="ECO:0000256" key="1">
    <source>
        <dbReference type="SAM" id="MobiDB-lite"/>
    </source>
</evidence>
<sequence length="178" mass="19613">MRSRQVSKRILASTEGIARCGVVTSTPMTGLTSYGRSWSVASDGGDTDLTKSMDSTGESSVCSLVHRDKVRYPSATKLSDTVYGRDPLSRPTIRTWYTYVIYRNSAEGRGGLMARSRRRSRRAAGSKRDSNEDPSCLWAWCMLNLTWANVLSLVWCGSLERNVPAEVSSSSSDRGSKL</sequence>
<dbReference type="AlphaFoldDB" id="A0A4Y2D9D9"/>
<reference evidence="2 3" key="1">
    <citation type="journal article" date="2019" name="Sci. Rep.">
        <title>Orb-weaving spider Araneus ventricosus genome elucidates the spidroin gene catalogue.</title>
        <authorList>
            <person name="Kono N."/>
            <person name="Nakamura H."/>
            <person name="Ohtoshi R."/>
            <person name="Moran D.A.P."/>
            <person name="Shinohara A."/>
            <person name="Yoshida Y."/>
            <person name="Fujiwara M."/>
            <person name="Mori M."/>
            <person name="Tomita M."/>
            <person name="Arakawa K."/>
        </authorList>
    </citation>
    <scope>NUCLEOTIDE SEQUENCE [LARGE SCALE GENOMIC DNA]</scope>
</reference>
<comment type="caution">
    <text evidence="2">The sequence shown here is derived from an EMBL/GenBank/DDBJ whole genome shotgun (WGS) entry which is preliminary data.</text>
</comment>